<evidence type="ECO:0000313" key="13">
    <source>
        <dbReference type="EMBL" id="MFC0214353.1"/>
    </source>
</evidence>
<evidence type="ECO:0000256" key="11">
    <source>
        <dbReference type="ARBA" id="ARBA00023225"/>
    </source>
</evidence>
<dbReference type="SUPFAM" id="SSF160544">
    <property type="entry name" value="EscU C-terminal domain-like"/>
    <property type="match status" value="1"/>
</dbReference>
<keyword evidence="13" id="KW-0282">Flagellum</keyword>
<dbReference type="EMBL" id="JBHLWN010000071">
    <property type="protein sequence ID" value="MFC0214353.1"/>
    <property type="molecule type" value="Genomic_DNA"/>
</dbReference>
<comment type="function">
    <text evidence="12">Required for formation of the rod structure in the basal body of the flagellar apparatus. Together with FliI and FliH, may constitute the export apparatus of flagellin.</text>
</comment>
<proteinExistence type="inferred from homology"/>
<feature type="transmembrane region" description="Helical" evidence="12">
    <location>
        <begin position="42"/>
        <end position="61"/>
    </location>
</feature>
<sequence length="371" mass="42124">MSRPYRYSLDLQMFAGERTEKATPKKRGEARGKGQVAKSQEIVGAFILLFTFLLFGVYGTTFQSQLTLLVSNLLQHKLTMAITEQNVKTLFLDLTLQCVWLLLPVVGVAFIIALAGEYFQVGFLFTLEPLKVKFDKINPIQGFKRMFSMTIVVEFVKSMLKMIIVGVVIYMTLWDEKAKLIELARYPVSGSYAYIAGLVFSLGVKIGITLVFLGILDFFYKRYEHEKSLKMSKQDIKDEYKNTEGNPLIKGKIKEKQRRLAIQRMMQEVPKADVIITNPTHYAVALKYDAGKMEAPTVIAKGTDYLALKIREVAKEHGVMTMENKPLARALYSQVEIGHSIPADLFQAVAEVLAYVYKMKGRVTTRAKRQR</sequence>
<feature type="transmembrane region" description="Helical" evidence="12">
    <location>
        <begin position="193"/>
        <end position="220"/>
    </location>
</feature>
<evidence type="ECO:0000256" key="1">
    <source>
        <dbReference type="ARBA" id="ARBA00004651"/>
    </source>
</evidence>
<evidence type="ECO:0000256" key="3">
    <source>
        <dbReference type="ARBA" id="ARBA00021622"/>
    </source>
</evidence>
<dbReference type="Pfam" id="PF01312">
    <property type="entry name" value="Bac_export_2"/>
    <property type="match status" value="1"/>
</dbReference>
<keyword evidence="6 12" id="KW-0812">Transmembrane</keyword>
<dbReference type="PANTHER" id="PTHR30531">
    <property type="entry name" value="FLAGELLAR BIOSYNTHETIC PROTEIN FLHB"/>
    <property type="match status" value="1"/>
</dbReference>
<evidence type="ECO:0000313" key="14">
    <source>
        <dbReference type="Proteomes" id="UP001589776"/>
    </source>
</evidence>
<keyword evidence="7 12" id="KW-1005">Bacterial flagellum biogenesis</keyword>
<evidence type="ECO:0000256" key="7">
    <source>
        <dbReference type="ARBA" id="ARBA00022795"/>
    </source>
</evidence>
<evidence type="ECO:0000256" key="6">
    <source>
        <dbReference type="ARBA" id="ARBA00022692"/>
    </source>
</evidence>
<comment type="subcellular location">
    <subcellularLocation>
        <location evidence="1">Cell membrane</location>
        <topology evidence="1">Multi-pass membrane protein</topology>
    </subcellularLocation>
</comment>
<accession>A0ABV6DP47</accession>
<dbReference type="InterPro" id="IPR029025">
    <property type="entry name" value="T3SS_substrate_exporter_C"/>
</dbReference>
<dbReference type="InterPro" id="IPR006136">
    <property type="entry name" value="FlhB"/>
</dbReference>
<evidence type="ECO:0000256" key="2">
    <source>
        <dbReference type="ARBA" id="ARBA00010690"/>
    </source>
</evidence>
<evidence type="ECO:0000256" key="9">
    <source>
        <dbReference type="ARBA" id="ARBA00022989"/>
    </source>
</evidence>
<comment type="similarity">
    <text evidence="2 12">Belongs to the type III secretion exporter family.</text>
</comment>
<dbReference type="InterPro" id="IPR006135">
    <property type="entry name" value="T3SS_substrate_exporter"/>
</dbReference>
<name>A0ABV6DP47_9BACL</name>
<dbReference type="Gene3D" id="6.10.250.2080">
    <property type="match status" value="1"/>
</dbReference>
<evidence type="ECO:0000256" key="12">
    <source>
        <dbReference type="RuleBase" id="RU364091"/>
    </source>
</evidence>
<evidence type="ECO:0000256" key="5">
    <source>
        <dbReference type="ARBA" id="ARBA00022475"/>
    </source>
</evidence>
<dbReference type="Gene3D" id="3.40.1690.10">
    <property type="entry name" value="secretion proteins EscU"/>
    <property type="match status" value="1"/>
</dbReference>
<feature type="transmembrane region" description="Helical" evidence="12">
    <location>
        <begin position="99"/>
        <end position="125"/>
    </location>
</feature>
<dbReference type="Proteomes" id="UP001589776">
    <property type="component" value="Unassembled WGS sequence"/>
</dbReference>
<evidence type="ECO:0000256" key="10">
    <source>
        <dbReference type="ARBA" id="ARBA00023136"/>
    </source>
</evidence>
<protein>
    <recommendedName>
        <fullName evidence="3 12">Flagellar biosynthetic protein FlhB</fullName>
    </recommendedName>
</protein>
<dbReference type="PRINTS" id="PR00950">
    <property type="entry name" value="TYPE3IMSPROT"/>
</dbReference>
<dbReference type="PANTHER" id="PTHR30531:SF12">
    <property type="entry name" value="FLAGELLAR BIOSYNTHETIC PROTEIN FLHB"/>
    <property type="match status" value="1"/>
</dbReference>
<keyword evidence="11 12" id="KW-1006">Bacterial flagellum protein export</keyword>
<keyword evidence="13" id="KW-0966">Cell projection</keyword>
<dbReference type="NCBIfam" id="TIGR00328">
    <property type="entry name" value="flhB"/>
    <property type="match status" value="1"/>
</dbReference>
<evidence type="ECO:0000256" key="8">
    <source>
        <dbReference type="ARBA" id="ARBA00022927"/>
    </source>
</evidence>
<keyword evidence="4 12" id="KW-0813">Transport</keyword>
<organism evidence="13 14">
    <name type="scientific">Paenibacillus chartarius</name>
    <dbReference type="NCBI Taxonomy" id="747481"/>
    <lineage>
        <taxon>Bacteria</taxon>
        <taxon>Bacillati</taxon>
        <taxon>Bacillota</taxon>
        <taxon>Bacilli</taxon>
        <taxon>Bacillales</taxon>
        <taxon>Paenibacillaceae</taxon>
        <taxon>Paenibacillus</taxon>
    </lineage>
</organism>
<keyword evidence="13" id="KW-0969">Cilium</keyword>
<gene>
    <name evidence="12 13" type="primary">flhB</name>
    <name evidence="13" type="ORF">ACFFK0_18130</name>
</gene>
<keyword evidence="9 12" id="KW-1133">Transmembrane helix</keyword>
<keyword evidence="8 12" id="KW-0653">Protein transport</keyword>
<reference evidence="13 14" key="1">
    <citation type="submission" date="2024-09" db="EMBL/GenBank/DDBJ databases">
        <authorList>
            <person name="Sun Q."/>
            <person name="Mori K."/>
        </authorList>
    </citation>
    <scope>NUCLEOTIDE SEQUENCE [LARGE SCALE GENOMIC DNA]</scope>
    <source>
        <strain evidence="13 14">CCM 7759</strain>
    </source>
</reference>
<feature type="transmembrane region" description="Helical" evidence="12">
    <location>
        <begin position="146"/>
        <end position="173"/>
    </location>
</feature>
<keyword evidence="10 12" id="KW-0472">Membrane</keyword>
<dbReference type="RefSeq" id="WP_377471714.1">
    <property type="nucleotide sequence ID" value="NZ_JBHLWN010000071.1"/>
</dbReference>
<evidence type="ECO:0000256" key="4">
    <source>
        <dbReference type="ARBA" id="ARBA00022448"/>
    </source>
</evidence>
<keyword evidence="14" id="KW-1185">Reference proteome</keyword>
<comment type="caution">
    <text evidence="13">The sequence shown here is derived from an EMBL/GenBank/DDBJ whole genome shotgun (WGS) entry which is preliminary data.</text>
</comment>
<keyword evidence="5 12" id="KW-1003">Cell membrane</keyword>